<evidence type="ECO:0000256" key="15">
    <source>
        <dbReference type="SAM" id="Phobius"/>
    </source>
</evidence>
<dbReference type="InterPro" id="IPR027027">
    <property type="entry name" value="GOSR2/Membrin/Bos1"/>
</dbReference>
<evidence type="ECO:0000256" key="14">
    <source>
        <dbReference type="SAM" id="MobiDB-lite"/>
    </source>
</evidence>
<evidence type="ECO:0000313" key="16">
    <source>
        <dbReference type="EMBL" id="ODQ67063.1"/>
    </source>
</evidence>
<dbReference type="PANTHER" id="PTHR21230:SF1">
    <property type="entry name" value="GOLGI SNAP RECEPTOR COMPLEX MEMBER 2"/>
    <property type="match status" value="1"/>
</dbReference>
<keyword evidence="17" id="KW-1185">Reference proteome</keyword>
<evidence type="ECO:0000256" key="4">
    <source>
        <dbReference type="ARBA" id="ARBA00022692"/>
    </source>
</evidence>
<sequence>MNSVFNHAIRQTQSLKRELDSFRAAPSSAPLSLQGQIAATLQSLQRTVDEYGELVGKELSRDRQEKGRVRLDNFRHEISAAKEQFKQLKLQREEATFNERRSELLERRQFQSSTPDNPYDSSHNQDTSNNSHNPSTVNKMDGLLGENSALHRSGQQLDDFLERGRAVLGDLAEQRDILNRTQTKIRSVANTLGISNETIRLVERRARQDKWVFYGGVFLMLLSFYYILRWLS</sequence>
<comment type="subcellular location">
    <subcellularLocation>
        <location evidence="1">Endoplasmic reticulum membrane</location>
        <topology evidence="1">Single-pass type IV membrane protein</topology>
    </subcellularLocation>
    <subcellularLocation>
        <location evidence="2">Golgi apparatus membrane</location>
        <topology evidence="2">Single-pass type IV membrane protein</topology>
    </subcellularLocation>
</comment>
<keyword evidence="5" id="KW-0931">ER-Golgi transport</keyword>
<dbReference type="SUPFAM" id="SSF58038">
    <property type="entry name" value="SNARE fusion complex"/>
    <property type="match status" value="1"/>
</dbReference>
<dbReference type="PIRSF" id="PIRSF028865">
    <property type="entry name" value="Membrin-2"/>
    <property type="match status" value="1"/>
</dbReference>
<dbReference type="Proteomes" id="UP000095009">
    <property type="component" value="Unassembled WGS sequence"/>
</dbReference>
<evidence type="ECO:0000256" key="8">
    <source>
        <dbReference type="ARBA" id="ARBA00023034"/>
    </source>
</evidence>
<protein>
    <recommendedName>
        <fullName evidence="11 12">Protein transport protein BOS1</fullName>
    </recommendedName>
</protein>
<feature type="compositionally biased region" description="Polar residues" evidence="14">
    <location>
        <begin position="110"/>
        <end position="138"/>
    </location>
</feature>
<dbReference type="GO" id="GO:0006906">
    <property type="term" value="P:vesicle fusion"/>
    <property type="evidence" value="ECO:0007669"/>
    <property type="project" value="TreeGrafter"/>
</dbReference>
<comment type="function">
    <text evidence="12">SNARE required for protein transport between the ER and the Golgi complex.</text>
</comment>
<keyword evidence="6 12" id="KW-0653">Protein transport</keyword>
<evidence type="ECO:0000256" key="12">
    <source>
        <dbReference type="PIRNR" id="PIRNR028865"/>
    </source>
</evidence>
<comment type="similarity">
    <text evidence="10 12">Belongs to the BOS1 family.</text>
</comment>
<name>A0A1E3PNR6_9ASCO</name>
<proteinExistence type="inferred from homology"/>
<evidence type="ECO:0000256" key="2">
    <source>
        <dbReference type="ARBA" id="ARBA00004409"/>
    </source>
</evidence>
<accession>A0A1E3PNR6</accession>
<dbReference type="GO" id="GO:0012507">
    <property type="term" value="C:ER to Golgi transport vesicle membrane"/>
    <property type="evidence" value="ECO:0007669"/>
    <property type="project" value="TreeGrafter"/>
</dbReference>
<feature type="coiled-coil region" evidence="13">
    <location>
        <begin position="71"/>
        <end position="98"/>
    </location>
</feature>
<evidence type="ECO:0000256" key="11">
    <source>
        <dbReference type="ARBA" id="ARBA00040957"/>
    </source>
</evidence>
<dbReference type="Pfam" id="PF12352">
    <property type="entry name" value="V-SNARE_C"/>
    <property type="match status" value="1"/>
</dbReference>
<gene>
    <name evidence="16" type="ORF">NADFUDRAFT_40241</name>
</gene>
<evidence type="ECO:0000256" key="5">
    <source>
        <dbReference type="ARBA" id="ARBA00022892"/>
    </source>
</evidence>
<keyword evidence="13" id="KW-0175">Coiled coil</keyword>
<keyword evidence="4 15" id="KW-0812">Transmembrane</keyword>
<evidence type="ECO:0000256" key="3">
    <source>
        <dbReference type="ARBA" id="ARBA00022448"/>
    </source>
</evidence>
<dbReference type="STRING" id="857566.A0A1E3PNR6"/>
<dbReference type="CDD" id="cd15863">
    <property type="entry name" value="SNARE_GS27"/>
    <property type="match status" value="1"/>
</dbReference>
<dbReference type="GO" id="GO:0000139">
    <property type="term" value="C:Golgi membrane"/>
    <property type="evidence" value="ECO:0007669"/>
    <property type="project" value="UniProtKB-SubCell"/>
</dbReference>
<keyword evidence="3 12" id="KW-0813">Transport</keyword>
<dbReference type="EMBL" id="KV454407">
    <property type="protein sequence ID" value="ODQ67063.1"/>
    <property type="molecule type" value="Genomic_DNA"/>
</dbReference>
<organism evidence="16 17">
    <name type="scientific">Nadsonia fulvescens var. elongata DSM 6958</name>
    <dbReference type="NCBI Taxonomy" id="857566"/>
    <lineage>
        <taxon>Eukaryota</taxon>
        <taxon>Fungi</taxon>
        <taxon>Dikarya</taxon>
        <taxon>Ascomycota</taxon>
        <taxon>Saccharomycotina</taxon>
        <taxon>Dipodascomycetes</taxon>
        <taxon>Dipodascales</taxon>
        <taxon>Dipodascales incertae sedis</taxon>
        <taxon>Nadsonia</taxon>
    </lineage>
</organism>
<keyword evidence="9 12" id="KW-0472">Membrane</keyword>
<evidence type="ECO:0000256" key="13">
    <source>
        <dbReference type="SAM" id="Coils"/>
    </source>
</evidence>
<dbReference type="OrthoDB" id="158360at2759"/>
<evidence type="ECO:0000256" key="10">
    <source>
        <dbReference type="ARBA" id="ARBA00037983"/>
    </source>
</evidence>
<evidence type="ECO:0000256" key="1">
    <source>
        <dbReference type="ARBA" id="ARBA00004163"/>
    </source>
</evidence>
<dbReference type="GO" id="GO:0005484">
    <property type="term" value="F:SNAP receptor activity"/>
    <property type="evidence" value="ECO:0007669"/>
    <property type="project" value="InterPro"/>
</dbReference>
<dbReference type="GO" id="GO:0006888">
    <property type="term" value="P:endoplasmic reticulum to Golgi vesicle-mediated transport"/>
    <property type="evidence" value="ECO:0007669"/>
    <property type="project" value="TreeGrafter"/>
</dbReference>
<dbReference type="GO" id="GO:0031902">
    <property type="term" value="C:late endosome membrane"/>
    <property type="evidence" value="ECO:0007669"/>
    <property type="project" value="TreeGrafter"/>
</dbReference>
<reference evidence="16 17" key="1">
    <citation type="journal article" date="2016" name="Proc. Natl. Acad. Sci. U.S.A.">
        <title>Comparative genomics of biotechnologically important yeasts.</title>
        <authorList>
            <person name="Riley R."/>
            <person name="Haridas S."/>
            <person name="Wolfe K.H."/>
            <person name="Lopes M.R."/>
            <person name="Hittinger C.T."/>
            <person name="Goeker M."/>
            <person name="Salamov A.A."/>
            <person name="Wisecaver J.H."/>
            <person name="Long T.M."/>
            <person name="Calvey C.H."/>
            <person name="Aerts A.L."/>
            <person name="Barry K.W."/>
            <person name="Choi C."/>
            <person name="Clum A."/>
            <person name="Coughlan A.Y."/>
            <person name="Deshpande S."/>
            <person name="Douglass A.P."/>
            <person name="Hanson S.J."/>
            <person name="Klenk H.-P."/>
            <person name="LaButti K.M."/>
            <person name="Lapidus A."/>
            <person name="Lindquist E.A."/>
            <person name="Lipzen A.M."/>
            <person name="Meier-Kolthoff J.P."/>
            <person name="Ohm R.A."/>
            <person name="Otillar R.P."/>
            <person name="Pangilinan J.L."/>
            <person name="Peng Y."/>
            <person name="Rokas A."/>
            <person name="Rosa C.A."/>
            <person name="Scheuner C."/>
            <person name="Sibirny A.A."/>
            <person name="Slot J.C."/>
            <person name="Stielow J.B."/>
            <person name="Sun H."/>
            <person name="Kurtzman C.P."/>
            <person name="Blackwell M."/>
            <person name="Grigoriev I.V."/>
            <person name="Jeffries T.W."/>
        </authorList>
    </citation>
    <scope>NUCLEOTIDE SEQUENCE [LARGE SCALE GENOMIC DNA]</scope>
    <source>
        <strain evidence="16 17">DSM 6958</strain>
    </source>
</reference>
<keyword evidence="8" id="KW-0333">Golgi apparatus</keyword>
<evidence type="ECO:0000256" key="7">
    <source>
        <dbReference type="ARBA" id="ARBA00022989"/>
    </source>
</evidence>
<dbReference type="GO" id="GO:0005789">
    <property type="term" value="C:endoplasmic reticulum membrane"/>
    <property type="evidence" value="ECO:0007669"/>
    <property type="project" value="UniProtKB-SubCell"/>
</dbReference>
<keyword evidence="7 15" id="KW-1133">Transmembrane helix</keyword>
<dbReference type="AlphaFoldDB" id="A0A1E3PNR6"/>
<dbReference type="Gene3D" id="1.20.5.110">
    <property type="match status" value="1"/>
</dbReference>
<dbReference type="PANTHER" id="PTHR21230">
    <property type="entry name" value="VESICLE TRANSPORT V-SNARE PROTEIN VTI1-RELATED"/>
    <property type="match status" value="1"/>
</dbReference>
<dbReference type="GO" id="GO:0031201">
    <property type="term" value="C:SNARE complex"/>
    <property type="evidence" value="ECO:0007669"/>
    <property type="project" value="TreeGrafter"/>
</dbReference>
<evidence type="ECO:0000313" key="17">
    <source>
        <dbReference type="Proteomes" id="UP000095009"/>
    </source>
</evidence>
<evidence type="ECO:0000256" key="6">
    <source>
        <dbReference type="ARBA" id="ARBA00022927"/>
    </source>
</evidence>
<dbReference type="GO" id="GO:0015031">
    <property type="term" value="P:protein transport"/>
    <property type="evidence" value="ECO:0007669"/>
    <property type="project" value="UniProtKB-KW"/>
</dbReference>
<feature type="transmembrane region" description="Helical" evidence="15">
    <location>
        <begin position="211"/>
        <end position="228"/>
    </location>
</feature>
<evidence type="ECO:0000256" key="9">
    <source>
        <dbReference type="ARBA" id="ARBA00023136"/>
    </source>
</evidence>
<feature type="region of interest" description="Disordered" evidence="14">
    <location>
        <begin position="103"/>
        <end position="142"/>
    </location>
</feature>
<dbReference type="GO" id="GO:0000149">
    <property type="term" value="F:SNARE binding"/>
    <property type="evidence" value="ECO:0007669"/>
    <property type="project" value="TreeGrafter"/>
</dbReference>